<protein>
    <submittedName>
        <fullName evidence="1">Uncharacterized protein</fullName>
    </submittedName>
</protein>
<evidence type="ECO:0000313" key="2">
    <source>
        <dbReference type="Proteomes" id="UP000308600"/>
    </source>
</evidence>
<proteinExistence type="predicted"/>
<dbReference type="Proteomes" id="UP000308600">
    <property type="component" value="Unassembled WGS sequence"/>
</dbReference>
<dbReference type="EMBL" id="ML208734">
    <property type="protein sequence ID" value="TFK60764.1"/>
    <property type="molecule type" value="Genomic_DNA"/>
</dbReference>
<reference evidence="1 2" key="1">
    <citation type="journal article" date="2019" name="Nat. Ecol. Evol.">
        <title>Megaphylogeny resolves global patterns of mushroom evolution.</title>
        <authorList>
            <person name="Varga T."/>
            <person name="Krizsan K."/>
            <person name="Foldi C."/>
            <person name="Dima B."/>
            <person name="Sanchez-Garcia M."/>
            <person name="Sanchez-Ramirez S."/>
            <person name="Szollosi G.J."/>
            <person name="Szarkandi J.G."/>
            <person name="Papp V."/>
            <person name="Albert L."/>
            <person name="Andreopoulos W."/>
            <person name="Angelini C."/>
            <person name="Antonin V."/>
            <person name="Barry K.W."/>
            <person name="Bougher N.L."/>
            <person name="Buchanan P."/>
            <person name="Buyck B."/>
            <person name="Bense V."/>
            <person name="Catcheside P."/>
            <person name="Chovatia M."/>
            <person name="Cooper J."/>
            <person name="Damon W."/>
            <person name="Desjardin D."/>
            <person name="Finy P."/>
            <person name="Geml J."/>
            <person name="Haridas S."/>
            <person name="Hughes K."/>
            <person name="Justo A."/>
            <person name="Karasinski D."/>
            <person name="Kautmanova I."/>
            <person name="Kiss B."/>
            <person name="Kocsube S."/>
            <person name="Kotiranta H."/>
            <person name="LaButti K.M."/>
            <person name="Lechner B.E."/>
            <person name="Liimatainen K."/>
            <person name="Lipzen A."/>
            <person name="Lukacs Z."/>
            <person name="Mihaltcheva S."/>
            <person name="Morgado L.N."/>
            <person name="Niskanen T."/>
            <person name="Noordeloos M.E."/>
            <person name="Ohm R.A."/>
            <person name="Ortiz-Santana B."/>
            <person name="Ovrebo C."/>
            <person name="Racz N."/>
            <person name="Riley R."/>
            <person name="Savchenko A."/>
            <person name="Shiryaev A."/>
            <person name="Soop K."/>
            <person name="Spirin V."/>
            <person name="Szebenyi C."/>
            <person name="Tomsovsky M."/>
            <person name="Tulloss R.E."/>
            <person name="Uehling J."/>
            <person name="Grigoriev I.V."/>
            <person name="Vagvolgyi C."/>
            <person name="Papp T."/>
            <person name="Martin F.M."/>
            <person name="Miettinen O."/>
            <person name="Hibbett D.S."/>
            <person name="Nagy L.G."/>
        </authorList>
    </citation>
    <scope>NUCLEOTIDE SEQUENCE [LARGE SCALE GENOMIC DNA]</scope>
    <source>
        <strain evidence="1 2">NL-1719</strain>
    </source>
</reference>
<keyword evidence="2" id="KW-1185">Reference proteome</keyword>
<evidence type="ECO:0000313" key="1">
    <source>
        <dbReference type="EMBL" id="TFK60764.1"/>
    </source>
</evidence>
<name>A0ACD3A5V8_9AGAR</name>
<sequence length="388" mass="42165">MPPSIPLTKKRARATTTTTTNATPTTKKRKTATAAAAAAVDPSQLPSAYYASSMPTSDPYAYTPPPTQTRARPTSRKKKPTTTATTTGVYALPPSQTPGKSKKVSRTAAVATNAAPAAAPPEKRAARFKPHCPQNILERVDRVMTQRFFMIDRTRIGGALEEEFKVLGSTGNVYTVVIAQTPSCSCPDATKGNHCKHILFVFLKVLQVSQSSNVWYQKALLTSELSSIFTSAPLAPNSVQHPRIRAAYKRAMGKSTSSSSDVIDLTLEGDDEPDMDLENSSTQTRKRKTLKEEDDCPICYDGMNGMKEPKVVWCDECGNAVHKECFEQWKRTARTSGKQLTCVYCRAQIQEPLGEPSASSLGSQSTSRGGYGASEVWAAYSMRYARGG</sequence>
<organism evidence="1 2">
    <name type="scientific">Pluteus cervinus</name>
    <dbReference type="NCBI Taxonomy" id="181527"/>
    <lineage>
        <taxon>Eukaryota</taxon>
        <taxon>Fungi</taxon>
        <taxon>Dikarya</taxon>
        <taxon>Basidiomycota</taxon>
        <taxon>Agaricomycotina</taxon>
        <taxon>Agaricomycetes</taxon>
        <taxon>Agaricomycetidae</taxon>
        <taxon>Agaricales</taxon>
        <taxon>Pluteineae</taxon>
        <taxon>Pluteaceae</taxon>
        <taxon>Pluteus</taxon>
    </lineage>
</organism>
<accession>A0ACD3A5V8</accession>
<gene>
    <name evidence="1" type="ORF">BDN72DRAFT_890276</name>
</gene>